<name>A0A6A5XQS8_9PLEO</name>
<dbReference type="InterPro" id="IPR020846">
    <property type="entry name" value="MFS_dom"/>
</dbReference>
<evidence type="ECO:0000259" key="7">
    <source>
        <dbReference type="PROSITE" id="PS50850"/>
    </source>
</evidence>
<feature type="domain" description="Major facilitator superfamily (MFS) profile" evidence="7">
    <location>
        <begin position="65"/>
        <end position="588"/>
    </location>
</feature>
<evidence type="ECO:0000256" key="4">
    <source>
        <dbReference type="ARBA" id="ARBA00023136"/>
    </source>
</evidence>
<feature type="transmembrane region" description="Helical" evidence="6">
    <location>
        <begin position="285"/>
        <end position="306"/>
    </location>
</feature>
<dbReference type="PANTHER" id="PTHR23501">
    <property type="entry name" value="MAJOR FACILITATOR SUPERFAMILY"/>
    <property type="match status" value="1"/>
</dbReference>
<dbReference type="PROSITE" id="PS50850">
    <property type="entry name" value="MFS"/>
    <property type="match status" value="1"/>
</dbReference>
<proteinExistence type="predicted"/>
<evidence type="ECO:0000313" key="9">
    <source>
        <dbReference type="Proteomes" id="UP000799778"/>
    </source>
</evidence>
<feature type="transmembrane region" description="Helical" evidence="6">
    <location>
        <begin position="422"/>
        <end position="442"/>
    </location>
</feature>
<evidence type="ECO:0000256" key="2">
    <source>
        <dbReference type="ARBA" id="ARBA00022692"/>
    </source>
</evidence>
<organism evidence="8 9">
    <name type="scientific">Aaosphaeria arxii CBS 175.79</name>
    <dbReference type="NCBI Taxonomy" id="1450172"/>
    <lineage>
        <taxon>Eukaryota</taxon>
        <taxon>Fungi</taxon>
        <taxon>Dikarya</taxon>
        <taxon>Ascomycota</taxon>
        <taxon>Pezizomycotina</taxon>
        <taxon>Dothideomycetes</taxon>
        <taxon>Pleosporomycetidae</taxon>
        <taxon>Pleosporales</taxon>
        <taxon>Pleosporales incertae sedis</taxon>
        <taxon>Aaosphaeria</taxon>
    </lineage>
</organism>
<dbReference type="OrthoDB" id="2241241at2759"/>
<dbReference type="SUPFAM" id="SSF103473">
    <property type="entry name" value="MFS general substrate transporter"/>
    <property type="match status" value="1"/>
</dbReference>
<dbReference type="InterPro" id="IPR011701">
    <property type="entry name" value="MFS"/>
</dbReference>
<dbReference type="GeneID" id="54278998"/>
<dbReference type="EMBL" id="ML978069">
    <property type="protein sequence ID" value="KAF2015522.1"/>
    <property type="molecule type" value="Genomic_DNA"/>
</dbReference>
<feature type="transmembrane region" description="Helical" evidence="6">
    <location>
        <begin position="565"/>
        <end position="584"/>
    </location>
</feature>
<reference evidence="8" key="1">
    <citation type="journal article" date="2020" name="Stud. Mycol.">
        <title>101 Dothideomycetes genomes: a test case for predicting lifestyles and emergence of pathogens.</title>
        <authorList>
            <person name="Haridas S."/>
            <person name="Albert R."/>
            <person name="Binder M."/>
            <person name="Bloem J."/>
            <person name="Labutti K."/>
            <person name="Salamov A."/>
            <person name="Andreopoulos B."/>
            <person name="Baker S."/>
            <person name="Barry K."/>
            <person name="Bills G."/>
            <person name="Bluhm B."/>
            <person name="Cannon C."/>
            <person name="Castanera R."/>
            <person name="Culley D."/>
            <person name="Daum C."/>
            <person name="Ezra D."/>
            <person name="Gonzalez J."/>
            <person name="Henrissat B."/>
            <person name="Kuo A."/>
            <person name="Liang C."/>
            <person name="Lipzen A."/>
            <person name="Lutzoni F."/>
            <person name="Magnuson J."/>
            <person name="Mondo S."/>
            <person name="Nolan M."/>
            <person name="Ohm R."/>
            <person name="Pangilinan J."/>
            <person name="Park H.-J."/>
            <person name="Ramirez L."/>
            <person name="Alfaro M."/>
            <person name="Sun H."/>
            <person name="Tritt A."/>
            <person name="Yoshinaga Y."/>
            <person name="Zwiers L.-H."/>
            <person name="Turgeon B."/>
            <person name="Goodwin S."/>
            <person name="Spatafora J."/>
            <person name="Crous P."/>
            <person name="Grigoriev I."/>
        </authorList>
    </citation>
    <scope>NUCLEOTIDE SEQUENCE</scope>
    <source>
        <strain evidence="8">CBS 175.79</strain>
    </source>
</reference>
<sequence>MSEKGVYSSGKSAQGNVTTSSIDHHNAASEERGNEDAASVHSSQHSIQTGVQKAMILRKAWSRTTLAIAFTSLIITSLCIVFSDYSGTVLEPYVTSAFKQHSAMSAARVVMNITRIVAYPVIAKLSDVFGRAEMFSMSIACQALSFILYAASQNIDQYIGAGLFDAIGGTGFGLTQQVFIADATNLVNRAFWSTLPESITTIPALYIGTMIGEGILHHSSWRWGYGMWAIIVPVVAIPLVGTMTVLQRRAAKHGLKSTKTLSAIAGCEANDPLTKKIFHLLWDELDLPGMALLITSLSLILIPISLTGSFNSGRWKEGSFIAMIVVGFVLFVAFLVWDMKFARKPYIPTRMANRTVICACAIQLFDFMEYSSFTIFFPSYLQVGGGFSPGHATRIDNSLRVAFQISGLLFAIAMKYTNNSKAFVLAGPPLVILGQGLMIYFVRKPDGSHGSEAMFIVSKVLSGIGRAAFQTAGQVAVQAAVSRQEVAVATGLFQASNSIGGAFGVSMSGAIWRNTLPNKLKSYLPEKDKASALKIFQSIVVAQKYKPGTPSRDAINRSYGESQRLLAIVATCLCVPNLILMFFIKNADLKALDEKEKERLEREKMEVEDGADGGVRTAGN</sequence>
<feature type="compositionally biased region" description="Basic and acidic residues" evidence="5">
    <location>
        <begin position="598"/>
        <end position="607"/>
    </location>
</feature>
<evidence type="ECO:0000256" key="1">
    <source>
        <dbReference type="ARBA" id="ARBA00004141"/>
    </source>
</evidence>
<dbReference type="PANTHER" id="PTHR23501:SF87">
    <property type="entry name" value="SIDEROPHORE IRON TRANSPORTER 2"/>
    <property type="match status" value="1"/>
</dbReference>
<accession>A0A6A5XQS8</accession>
<keyword evidence="4 6" id="KW-0472">Membrane</keyword>
<dbReference type="AlphaFoldDB" id="A0A6A5XQS8"/>
<dbReference type="Gene3D" id="1.20.1250.20">
    <property type="entry name" value="MFS general substrate transporter like domains"/>
    <property type="match status" value="2"/>
</dbReference>
<feature type="transmembrane region" description="Helical" evidence="6">
    <location>
        <begin position="318"/>
        <end position="337"/>
    </location>
</feature>
<evidence type="ECO:0000313" key="8">
    <source>
        <dbReference type="EMBL" id="KAF2015522.1"/>
    </source>
</evidence>
<evidence type="ECO:0000256" key="6">
    <source>
        <dbReference type="SAM" id="Phobius"/>
    </source>
</evidence>
<dbReference type="InterPro" id="IPR036259">
    <property type="entry name" value="MFS_trans_sf"/>
</dbReference>
<gene>
    <name evidence="8" type="ORF">BU24DRAFT_179844</name>
</gene>
<comment type="subcellular location">
    <subcellularLocation>
        <location evidence="1">Membrane</location>
        <topology evidence="1">Multi-pass membrane protein</topology>
    </subcellularLocation>
</comment>
<evidence type="ECO:0000256" key="5">
    <source>
        <dbReference type="SAM" id="MobiDB-lite"/>
    </source>
</evidence>
<evidence type="ECO:0000256" key="3">
    <source>
        <dbReference type="ARBA" id="ARBA00022989"/>
    </source>
</evidence>
<keyword evidence="3 6" id="KW-1133">Transmembrane helix</keyword>
<feature type="transmembrane region" description="Helical" evidence="6">
    <location>
        <begin position="134"/>
        <end position="152"/>
    </location>
</feature>
<dbReference type="Proteomes" id="UP000799778">
    <property type="component" value="Unassembled WGS sequence"/>
</dbReference>
<dbReference type="RefSeq" id="XP_033383861.1">
    <property type="nucleotide sequence ID" value="XM_033521601.1"/>
</dbReference>
<feature type="transmembrane region" description="Helical" evidence="6">
    <location>
        <begin position="225"/>
        <end position="246"/>
    </location>
</feature>
<feature type="transmembrane region" description="Helical" evidence="6">
    <location>
        <begin position="65"/>
        <end position="83"/>
    </location>
</feature>
<feature type="region of interest" description="Disordered" evidence="5">
    <location>
        <begin position="598"/>
        <end position="620"/>
    </location>
</feature>
<dbReference type="Pfam" id="PF07690">
    <property type="entry name" value="MFS_1"/>
    <property type="match status" value="1"/>
</dbReference>
<keyword evidence="9" id="KW-1185">Reference proteome</keyword>
<keyword evidence="2 6" id="KW-0812">Transmembrane</keyword>
<protein>
    <submittedName>
        <fullName evidence="8">MFS general substrate transporter</fullName>
    </submittedName>
</protein>
<dbReference type="GO" id="GO:0015343">
    <property type="term" value="F:siderophore-iron transmembrane transporter activity"/>
    <property type="evidence" value="ECO:0007669"/>
    <property type="project" value="TreeGrafter"/>
</dbReference>
<dbReference type="GO" id="GO:0005886">
    <property type="term" value="C:plasma membrane"/>
    <property type="evidence" value="ECO:0007669"/>
    <property type="project" value="TreeGrafter"/>
</dbReference>